<comment type="caution">
    <text evidence="3">The sequence shown here is derived from an EMBL/GenBank/DDBJ whole genome shotgun (WGS) entry which is preliminary data.</text>
</comment>
<dbReference type="Proteomes" id="UP000237271">
    <property type="component" value="Unassembled WGS sequence"/>
</dbReference>
<dbReference type="AlphaFoldDB" id="A0A2P4Y545"/>
<feature type="repeat" description="ARM" evidence="1">
    <location>
        <begin position="610"/>
        <end position="652"/>
    </location>
</feature>
<name>A0A2P4Y545_9STRA</name>
<feature type="compositionally biased region" description="Polar residues" evidence="2">
    <location>
        <begin position="187"/>
        <end position="198"/>
    </location>
</feature>
<evidence type="ECO:0000313" key="3">
    <source>
        <dbReference type="EMBL" id="POM72932.1"/>
    </source>
</evidence>
<organism evidence="3 4">
    <name type="scientific">Phytophthora palmivora</name>
    <dbReference type="NCBI Taxonomy" id="4796"/>
    <lineage>
        <taxon>Eukaryota</taxon>
        <taxon>Sar</taxon>
        <taxon>Stramenopiles</taxon>
        <taxon>Oomycota</taxon>
        <taxon>Peronosporomycetes</taxon>
        <taxon>Peronosporales</taxon>
        <taxon>Peronosporaceae</taxon>
        <taxon>Phytophthora</taxon>
    </lineage>
</organism>
<dbReference type="Gene3D" id="1.25.10.10">
    <property type="entry name" value="Leucine-rich Repeat Variant"/>
    <property type="match status" value="3"/>
</dbReference>
<dbReference type="PANTHER" id="PTHR23315">
    <property type="entry name" value="U BOX DOMAIN-CONTAINING"/>
    <property type="match status" value="1"/>
</dbReference>
<dbReference type="Pfam" id="PF00514">
    <property type="entry name" value="Arm"/>
    <property type="match status" value="1"/>
</dbReference>
<dbReference type="InterPro" id="IPR011989">
    <property type="entry name" value="ARM-like"/>
</dbReference>
<evidence type="ECO:0000313" key="4">
    <source>
        <dbReference type="Proteomes" id="UP000237271"/>
    </source>
</evidence>
<evidence type="ECO:0008006" key="5">
    <source>
        <dbReference type="Google" id="ProtNLM"/>
    </source>
</evidence>
<dbReference type="SUPFAM" id="SSF48371">
    <property type="entry name" value="ARM repeat"/>
    <property type="match status" value="3"/>
</dbReference>
<gene>
    <name evidence="3" type="ORF">PHPALM_10280</name>
</gene>
<dbReference type="InterPro" id="IPR000225">
    <property type="entry name" value="Armadillo"/>
</dbReference>
<keyword evidence="4" id="KW-1185">Reference proteome</keyword>
<evidence type="ECO:0000256" key="1">
    <source>
        <dbReference type="PROSITE-ProRule" id="PRU00259"/>
    </source>
</evidence>
<accession>A0A2P4Y545</accession>
<dbReference type="PROSITE" id="PS50176">
    <property type="entry name" value="ARM_REPEAT"/>
    <property type="match status" value="1"/>
</dbReference>
<evidence type="ECO:0000256" key="2">
    <source>
        <dbReference type="SAM" id="MobiDB-lite"/>
    </source>
</evidence>
<proteinExistence type="predicted"/>
<dbReference type="EMBL" id="NCKW01005384">
    <property type="protein sequence ID" value="POM72932.1"/>
    <property type="molecule type" value="Genomic_DNA"/>
</dbReference>
<reference evidence="3 4" key="1">
    <citation type="journal article" date="2017" name="Genome Biol. Evol.">
        <title>Phytophthora megakarya and P. palmivora, closely related causal agents of cacao black pod rot, underwent increases in genome sizes and gene numbers by different mechanisms.</title>
        <authorList>
            <person name="Ali S.S."/>
            <person name="Shao J."/>
            <person name="Lary D.J."/>
            <person name="Kronmiller B."/>
            <person name="Shen D."/>
            <person name="Strem M.D."/>
            <person name="Amoako-Attah I."/>
            <person name="Akrofi A.Y."/>
            <person name="Begoude B.A."/>
            <person name="Ten Hoopen G.M."/>
            <person name="Coulibaly K."/>
            <person name="Kebe B.I."/>
            <person name="Melnick R.L."/>
            <person name="Guiltinan M.J."/>
            <person name="Tyler B.M."/>
            <person name="Meinhardt L.W."/>
            <person name="Bailey B.A."/>
        </authorList>
    </citation>
    <scope>NUCLEOTIDE SEQUENCE [LARGE SCALE GENOMIC DNA]</scope>
    <source>
        <strain evidence="4">sbr112.9</strain>
    </source>
</reference>
<feature type="compositionally biased region" description="Polar residues" evidence="2">
    <location>
        <begin position="165"/>
        <end position="174"/>
    </location>
</feature>
<dbReference type="OrthoDB" id="206755at2759"/>
<feature type="compositionally biased region" description="Basic and acidic residues" evidence="2">
    <location>
        <begin position="155"/>
        <end position="164"/>
    </location>
</feature>
<protein>
    <recommendedName>
        <fullName evidence="5">Vacuolar protein 8</fullName>
    </recommendedName>
</protein>
<sequence>MDTVLTGFKALTKIAHLWKTIRRQRGVNQKTYLQMMTIYCILSNKDNPTPDNECSKVIRQFETAANHFADYLIKYNSMHRVVRLFKFNDMEEERLQIVAEIDDLSKTMDVVTAMKVMKIETSTIENAANTLAKLENMHEDIRFIHARVQAEFMKTRRVDGKDARNGSQQATSEPGNVDYKASEHSKSVLSSVDHQNNLSDEKMDDIPEEESEFDQHTIPQQQTILTENLPIPLLIALLESAQTTAHIKEQTLLLLIVKCVTTNIRAEVYNNNGVAVLMHLVHTSEDFFTRLYALHCLSWFIHDDNVKDIECEYIALRDDIRVPSHAEVTSLVGELRHEDNKKKEVALVRCLCLSTRGNASTLFNVGITEPLIGLLAKGTANHKLWAAETLGALIGDSDENCSVLVHAGIIPPLISQLRSGTDMQQKVATYTLGRLAAHNEEIRGGIGREGAIPLVVKALKATSDEWSVYALAQLSLNHEANGIAIVEEGAIASLVALLRVGTTSQKERAAYALGNLASNIKHRDDIQVEGSIMLLLHLLDTGTTIQKERAEYALTRLVCGNETIGPVSLIKPLVELIRTGSGSEREYSARIIGKLAASDDERRDEIGRRGAITPLIKLLKTGTDEQKEAAASALNCLANSNEANRFAILEEGALEPLKNLLEFGTEGQKKEAAGALHYLDAVNKVFLPDQLIAPLMGYLRAGVDSQSTNVATALSTLGTVRDRFVPFF</sequence>
<feature type="region of interest" description="Disordered" evidence="2">
    <location>
        <begin position="155"/>
        <end position="200"/>
    </location>
</feature>
<dbReference type="InterPro" id="IPR016024">
    <property type="entry name" value="ARM-type_fold"/>
</dbReference>
<dbReference type="SMART" id="SM00185">
    <property type="entry name" value="ARM"/>
    <property type="match status" value="6"/>
</dbReference>
<dbReference type="PANTHER" id="PTHR23315:SF7">
    <property type="entry name" value="U-BOX DOMAIN-CONTAINING PROTEIN 4"/>
    <property type="match status" value="1"/>
</dbReference>